<dbReference type="PANTHER" id="PTHR48086:SF3">
    <property type="entry name" value="SODIUM_PROLINE SYMPORTER"/>
    <property type="match status" value="1"/>
</dbReference>
<evidence type="ECO:0000256" key="11">
    <source>
        <dbReference type="ARBA" id="ARBA00023201"/>
    </source>
</evidence>
<evidence type="ECO:0000256" key="3">
    <source>
        <dbReference type="ARBA" id="ARBA00022448"/>
    </source>
</evidence>
<keyword evidence="6" id="KW-0769">Symport</keyword>
<evidence type="ECO:0000256" key="4">
    <source>
        <dbReference type="ARBA" id="ARBA00022475"/>
    </source>
</evidence>
<feature type="transmembrane region" description="Helical" evidence="14">
    <location>
        <begin position="300"/>
        <end position="322"/>
    </location>
</feature>
<evidence type="ECO:0000313" key="15">
    <source>
        <dbReference type="EMBL" id="BBO33825.1"/>
    </source>
</evidence>
<evidence type="ECO:0000256" key="7">
    <source>
        <dbReference type="ARBA" id="ARBA00022989"/>
    </source>
</evidence>
<dbReference type="Pfam" id="PF00474">
    <property type="entry name" value="SSF"/>
    <property type="match status" value="1"/>
</dbReference>
<evidence type="ECO:0000256" key="14">
    <source>
        <dbReference type="SAM" id="Phobius"/>
    </source>
</evidence>
<organism evidence="15 16">
    <name type="scientific">Lacipirellula parvula</name>
    <dbReference type="NCBI Taxonomy" id="2650471"/>
    <lineage>
        <taxon>Bacteria</taxon>
        <taxon>Pseudomonadati</taxon>
        <taxon>Planctomycetota</taxon>
        <taxon>Planctomycetia</taxon>
        <taxon>Pirellulales</taxon>
        <taxon>Lacipirellulaceae</taxon>
        <taxon>Lacipirellula</taxon>
    </lineage>
</organism>
<feature type="transmembrane region" description="Helical" evidence="14">
    <location>
        <begin position="568"/>
        <end position="586"/>
    </location>
</feature>
<comment type="subcellular location">
    <subcellularLocation>
        <location evidence="1">Cell membrane</location>
        <topology evidence="1">Multi-pass membrane protein</topology>
    </subcellularLocation>
</comment>
<feature type="transmembrane region" description="Helical" evidence="14">
    <location>
        <begin position="259"/>
        <end position="279"/>
    </location>
</feature>
<dbReference type="GO" id="GO:0005298">
    <property type="term" value="F:proline:sodium symporter activity"/>
    <property type="evidence" value="ECO:0007669"/>
    <property type="project" value="TreeGrafter"/>
</dbReference>
<keyword evidence="4" id="KW-1003">Cell membrane</keyword>
<feature type="transmembrane region" description="Helical" evidence="14">
    <location>
        <begin position="124"/>
        <end position="142"/>
    </location>
</feature>
<evidence type="ECO:0000256" key="2">
    <source>
        <dbReference type="ARBA" id="ARBA00006434"/>
    </source>
</evidence>
<evidence type="ECO:0000313" key="16">
    <source>
        <dbReference type="Proteomes" id="UP000326837"/>
    </source>
</evidence>
<feature type="transmembrane region" description="Helical" evidence="14">
    <location>
        <begin position="473"/>
        <end position="493"/>
    </location>
</feature>
<name>A0A5K7XBU4_9BACT</name>
<evidence type="ECO:0000256" key="5">
    <source>
        <dbReference type="ARBA" id="ARBA00022692"/>
    </source>
</evidence>
<dbReference type="KEGG" id="lpav:PLANPX_3437"/>
<keyword evidence="3" id="KW-0813">Transport</keyword>
<evidence type="ECO:0008006" key="17">
    <source>
        <dbReference type="Google" id="ProtNLM"/>
    </source>
</evidence>
<accession>A0A5K7XBU4</accession>
<evidence type="ECO:0000256" key="10">
    <source>
        <dbReference type="ARBA" id="ARBA00023136"/>
    </source>
</evidence>
<dbReference type="GO" id="GO:0015824">
    <property type="term" value="P:proline transport"/>
    <property type="evidence" value="ECO:0007669"/>
    <property type="project" value="TreeGrafter"/>
</dbReference>
<keyword evidence="8" id="KW-0915">Sodium</keyword>
<comment type="similarity">
    <text evidence="2 13">Belongs to the sodium:solute symporter (SSF) (TC 2.A.21) family.</text>
</comment>
<proteinExistence type="inferred from homology"/>
<gene>
    <name evidence="15" type="ORF">PLANPX_3437</name>
</gene>
<evidence type="ECO:0000256" key="9">
    <source>
        <dbReference type="ARBA" id="ARBA00023065"/>
    </source>
</evidence>
<dbReference type="PROSITE" id="PS50283">
    <property type="entry name" value="NA_SOLUT_SYMP_3"/>
    <property type="match status" value="1"/>
</dbReference>
<keyword evidence="7 14" id="KW-1133">Transmembrane helix</keyword>
<dbReference type="EMBL" id="AP021861">
    <property type="protein sequence ID" value="BBO33825.1"/>
    <property type="molecule type" value="Genomic_DNA"/>
</dbReference>
<feature type="transmembrane region" description="Helical" evidence="14">
    <location>
        <begin position="350"/>
        <end position="380"/>
    </location>
</feature>
<dbReference type="AlphaFoldDB" id="A0A5K7XBU4"/>
<keyword evidence="16" id="KW-1185">Reference proteome</keyword>
<dbReference type="RefSeq" id="WP_152099516.1">
    <property type="nucleotide sequence ID" value="NZ_AP021861.1"/>
</dbReference>
<evidence type="ECO:0000256" key="13">
    <source>
        <dbReference type="RuleBase" id="RU362091"/>
    </source>
</evidence>
<evidence type="ECO:0000256" key="6">
    <source>
        <dbReference type="ARBA" id="ARBA00022847"/>
    </source>
</evidence>
<dbReference type="Proteomes" id="UP000326837">
    <property type="component" value="Chromosome"/>
</dbReference>
<feature type="transmembrane region" description="Helical" evidence="14">
    <location>
        <begin position="76"/>
        <end position="94"/>
    </location>
</feature>
<dbReference type="GO" id="GO:0015193">
    <property type="term" value="F:L-proline transmembrane transporter activity"/>
    <property type="evidence" value="ECO:0007669"/>
    <property type="project" value="TreeGrafter"/>
</dbReference>
<feature type="transmembrane region" description="Helical" evidence="14">
    <location>
        <begin position="392"/>
        <end position="414"/>
    </location>
</feature>
<sequence length="603" mass="65608">MTPLDGIAVALYFVVIVGVGVWQRRRTAATLEAHFLGERRISWPLLALSGAISNFDLTGTMWIVSVLYTLGVQAWWQQWMWGVALPAFGLAYMAKWVRRSAATTGAEWMITRFGDDAAGRAARYAYASVAVLFTAGSVAYALQGMIKFSDYFFKEEIAPATWSYLESIVGISPSVFVSLAVLGVTAAYVIAGGLYSVVATDVVQALVLTTSALIIAVIAYMHATPQLMAERVPTDFADLTPMWRLTGWRLAERPDLAPFGWFVIAWVGKGFLTNAGGPAQIYDFQRYLAARSPRDACKLAAAWPFFLAPRWAMTMGIVLLALTNRTPTNDPEQIMPAILRDFLPAGVRGFVLAGLVAAFMTTLAATINSGAAYLAMDLYIPLVRSATSRTPMLAVSGAATLAIVVLGAVAGVYSSSIDVIWNWLQMSFVSGLVIPNCLRWYWWRLNGWGYAAGVLTGSISSLLWLLAPSPGDYYAFLGIAACTAIASVVASLLTAATPRVVLVSFYETVRPFGFWRPIARESRKSHLGLCTAEPGVALTLFNLFVGICGVTALYLLPMYLVGRWHVEAVTCGVVFVVVICVLRYSWWPMLPADTPLTASEHRV</sequence>
<dbReference type="GO" id="GO:0005886">
    <property type="term" value="C:plasma membrane"/>
    <property type="evidence" value="ECO:0007669"/>
    <property type="project" value="UniProtKB-SubCell"/>
</dbReference>
<dbReference type="Gene3D" id="1.20.1730.10">
    <property type="entry name" value="Sodium/glucose cotransporter"/>
    <property type="match status" value="1"/>
</dbReference>
<dbReference type="PANTHER" id="PTHR48086">
    <property type="entry name" value="SODIUM/PROLINE SYMPORTER-RELATED"/>
    <property type="match status" value="1"/>
</dbReference>
<dbReference type="InterPro" id="IPR001734">
    <property type="entry name" value="Na/solute_symporter"/>
</dbReference>
<comment type="catalytic activity">
    <reaction evidence="12">
        <text>L-proline(in) + Na(+)(in) = L-proline(out) + Na(+)(out)</text>
        <dbReference type="Rhea" id="RHEA:28967"/>
        <dbReference type="ChEBI" id="CHEBI:29101"/>
        <dbReference type="ChEBI" id="CHEBI:60039"/>
    </reaction>
</comment>
<reference evidence="16" key="1">
    <citation type="submission" date="2019-10" db="EMBL/GenBank/DDBJ databases">
        <title>Lacipirellula parvula gen. nov., sp. nov., representing a lineage of planctomycetes widespread in freshwater anoxic habitats, and description of the family Lacipirellulaceae.</title>
        <authorList>
            <person name="Dedysh S.N."/>
            <person name="Kulichevskaya I.S."/>
            <person name="Beletsky A.V."/>
            <person name="Rakitin A.L."/>
            <person name="Mardanov A.V."/>
            <person name="Ivanova A.A."/>
            <person name="Saltykova V.X."/>
            <person name="Rijpstra W.I.C."/>
            <person name="Sinninghe Damste J.S."/>
            <person name="Ravin N.V."/>
        </authorList>
    </citation>
    <scope>NUCLEOTIDE SEQUENCE [LARGE SCALE GENOMIC DNA]</scope>
    <source>
        <strain evidence="16">PX69</strain>
    </source>
</reference>
<feature type="transmembrane region" description="Helical" evidence="14">
    <location>
        <begin position="162"/>
        <end position="190"/>
    </location>
</feature>
<feature type="transmembrane region" description="Helical" evidence="14">
    <location>
        <begin position="6"/>
        <end position="22"/>
    </location>
</feature>
<keyword evidence="9" id="KW-0406">Ion transport</keyword>
<evidence type="ECO:0000256" key="1">
    <source>
        <dbReference type="ARBA" id="ARBA00004651"/>
    </source>
</evidence>
<keyword evidence="11" id="KW-0739">Sodium transport</keyword>
<dbReference type="InterPro" id="IPR038377">
    <property type="entry name" value="Na/Glc_symporter_sf"/>
</dbReference>
<feature type="transmembrane region" description="Helical" evidence="14">
    <location>
        <begin position="538"/>
        <end position="556"/>
    </location>
</feature>
<evidence type="ECO:0000256" key="8">
    <source>
        <dbReference type="ARBA" id="ARBA00023053"/>
    </source>
</evidence>
<protein>
    <recommendedName>
        <fullName evidence="17">Sodium-solute symporter</fullName>
    </recommendedName>
</protein>
<keyword evidence="5 14" id="KW-0812">Transmembrane</keyword>
<evidence type="ECO:0000256" key="12">
    <source>
        <dbReference type="ARBA" id="ARBA00033708"/>
    </source>
</evidence>
<feature type="transmembrane region" description="Helical" evidence="14">
    <location>
        <begin position="43"/>
        <end position="70"/>
    </location>
</feature>
<feature type="transmembrane region" description="Helical" evidence="14">
    <location>
        <begin position="448"/>
        <end position="467"/>
    </location>
</feature>
<dbReference type="InterPro" id="IPR050277">
    <property type="entry name" value="Sodium:Solute_Symporter"/>
</dbReference>
<keyword evidence="10 14" id="KW-0472">Membrane</keyword>
<feature type="transmembrane region" description="Helical" evidence="14">
    <location>
        <begin position="202"/>
        <end position="223"/>
    </location>
</feature>